<dbReference type="InterPro" id="IPR016024">
    <property type="entry name" value="ARM-type_fold"/>
</dbReference>
<feature type="region of interest" description="Disordered" evidence="1">
    <location>
        <begin position="340"/>
        <end position="407"/>
    </location>
</feature>
<dbReference type="AlphaFoldDB" id="A0AAV2TGA0"/>
<name>A0AAV2TGA0_CALDB</name>
<feature type="compositionally biased region" description="Basic and acidic residues" evidence="1">
    <location>
        <begin position="385"/>
        <end position="400"/>
    </location>
</feature>
<feature type="region of interest" description="Disordered" evidence="1">
    <location>
        <begin position="670"/>
        <end position="693"/>
    </location>
</feature>
<feature type="compositionally biased region" description="Low complexity" evidence="1">
    <location>
        <begin position="360"/>
        <end position="382"/>
    </location>
</feature>
<dbReference type="Proteomes" id="UP001497525">
    <property type="component" value="Unassembled WGS sequence"/>
</dbReference>
<sequence length="994" mass="111957">MLHHRCRNNNAAIVQELADDEGNKWYGEPDGLTLDQVNMFLDTDQPEILRLDYLENVNRSVGSSPRKVFPSPFPRKWTTSQLPSEELSAKEVPLSPGVLQSDDRTITPVGGERTVRVVWNCPPSHQSLRLAKQAIEEKLKYRRRRFLKSVRKDWEAEVKLYARLGYWAPEFMPGQPVCETENESDREMYWPRLMKHTSSSKAATSMPMNAAKWFAQKFGGMDEFYQKLDQNELEYHDLWAAKQVCDFRLPIGVSRTEFNNEVTQPHHLRSRSISTKPSEVELGKILAIHYQKTATQMTSPIDIRAMINENLLTELNRFKDFSEYQSYEAIAPVRLTRSPDVIKPLSPRTSKKSYISSTVSELGSTSPPLSSSSEKSPMPTSKKGVLHEEQPQPSADERGKTSKATLITDTTDTSVLTPMDTISFSEVESMHSMRPSEIGEENIPDQPTSALQQRSKISIGTRDKVTAQIDGTGISEFEVKGAWRSPTKSNGLIQRKRSVPEVAEGLSAGILVKNIVKRVSAKASRIGYASHMDLVDRVLQLTKKREPMVTRIIKTQFCKISDEQKNLGRVPAAETIPDRTIPLSTSETRFLLPTIAPNRPPVNLGSKPQRKTRKGLQVNKVRSSFLTADMRSLSPQIQTPARAVSVRNYAGISNSAASIRKQWPNSVVSDSENARLSARQRESRSSLGLEDSEKEELQKECHLFLLPRLPPKPENIIQAVAQELIQTSPFIANFFLRTLSQIIPEESWVTEQSPLKLTRGLERLGADLMFYRHSSGHMVRYKLMSILAAAEHNRFLRRHMRDSARQQGNWLDQLLRTLSSIRSSCRTESALALAKLASHTRLMHELISDRRESVILEIFHSLLYAADFHPSSWPEYYMAIAYLIEFSREQTIVNTLIEIGSSGSASISACCWPRLLAYIYTYWPSSVLQKLAVNEKRVANILEVAMSNPVTKKGAKAAVAALSSYHSIRSNIFAIWLPPGVNKIADAALSSTEG</sequence>
<protein>
    <submittedName>
        <fullName evidence="2">Uncharacterized protein</fullName>
    </submittedName>
</protein>
<dbReference type="EMBL" id="CAXLJL010000290">
    <property type="protein sequence ID" value="CAL5136119.1"/>
    <property type="molecule type" value="Genomic_DNA"/>
</dbReference>
<proteinExistence type="predicted"/>
<dbReference type="SUPFAM" id="SSF48371">
    <property type="entry name" value="ARM repeat"/>
    <property type="match status" value="1"/>
</dbReference>
<reference evidence="2" key="1">
    <citation type="submission" date="2024-06" db="EMBL/GenBank/DDBJ databases">
        <authorList>
            <person name="Liu X."/>
            <person name="Lenzi L."/>
            <person name="Haldenby T S."/>
            <person name="Uol C."/>
        </authorList>
    </citation>
    <scope>NUCLEOTIDE SEQUENCE</scope>
</reference>
<accession>A0AAV2TGA0</accession>
<organism evidence="2 3">
    <name type="scientific">Calicophoron daubneyi</name>
    <name type="common">Rumen fluke</name>
    <name type="synonym">Paramphistomum daubneyi</name>
    <dbReference type="NCBI Taxonomy" id="300641"/>
    <lineage>
        <taxon>Eukaryota</taxon>
        <taxon>Metazoa</taxon>
        <taxon>Spiralia</taxon>
        <taxon>Lophotrochozoa</taxon>
        <taxon>Platyhelminthes</taxon>
        <taxon>Trematoda</taxon>
        <taxon>Digenea</taxon>
        <taxon>Plagiorchiida</taxon>
        <taxon>Pronocephalata</taxon>
        <taxon>Paramphistomoidea</taxon>
        <taxon>Paramphistomidae</taxon>
        <taxon>Calicophoron</taxon>
    </lineage>
</organism>
<comment type="caution">
    <text evidence="2">The sequence shown here is derived from an EMBL/GenBank/DDBJ whole genome shotgun (WGS) entry which is preliminary data.</text>
</comment>
<gene>
    <name evidence="2" type="ORF">CDAUBV1_LOCUS10202</name>
</gene>
<evidence type="ECO:0000256" key="1">
    <source>
        <dbReference type="SAM" id="MobiDB-lite"/>
    </source>
</evidence>
<evidence type="ECO:0000313" key="3">
    <source>
        <dbReference type="Proteomes" id="UP001497525"/>
    </source>
</evidence>
<evidence type="ECO:0000313" key="2">
    <source>
        <dbReference type="EMBL" id="CAL5136119.1"/>
    </source>
</evidence>
<feature type="region of interest" description="Disordered" evidence="1">
    <location>
        <begin position="595"/>
        <end position="616"/>
    </location>
</feature>